<keyword evidence="2" id="KW-0472">Membrane</keyword>
<evidence type="ECO:0000313" key="5">
    <source>
        <dbReference type="Proteomes" id="UP000463939"/>
    </source>
</evidence>
<dbReference type="KEGG" id="sniv:SFSGTM_09080"/>
<dbReference type="Proteomes" id="UP000463939">
    <property type="component" value="Chromosome"/>
</dbReference>
<sequence>MTIKPISLLILVTLLGGCAVGPDYVRPTMDIPAAYKESKDWKVAEPHDNELGQHWWAIYNDTLLNQLIDQIDISNQNLAQAEARYRQASALIQSARAAYFPTIGANASATRSSSNTTPDIKNLSLNASWEPDLWGRVRRTVESNEASAQASAADLRAARLSAQAALAQDYWQLRILDAQKYSLTDTVAAYQRSLQLTQNQYAVGMVAKADLIQAQTQLRAAQAQLIDLGVLRAQTEHAIALLIGQPASSFSIAPVAYTATVPAIPTTLPSALLERRPDISAAERRMAAANAQIGIAKSAYFPTLSLSASGGYQSSSLADLITAPSRIWSIGPALAQSIFDGGLRKSQTAQAIASYDASVAAYKQTVLTSFQEVEDNLATLRILENEAQVQDQTVQSAKLAVTLVLNQYKAGMVNYNNVITVQTTLLSAENSALSIANRRMAASVKLAAALGGDWQ</sequence>
<proteinExistence type="inferred from homology"/>
<evidence type="ECO:0000256" key="2">
    <source>
        <dbReference type="RuleBase" id="RU362097"/>
    </source>
</evidence>
<dbReference type="GO" id="GO:0005886">
    <property type="term" value="C:plasma membrane"/>
    <property type="evidence" value="ECO:0007669"/>
    <property type="project" value="UniProtKB-SubCell"/>
</dbReference>
<name>A0A809SGT4_9PROT</name>
<dbReference type="EMBL" id="AP021881">
    <property type="protein sequence ID" value="BBP00200.1"/>
    <property type="molecule type" value="Genomic_DNA"/>
</dbReference>
<evidence type="ECO:0000313" key="4">
    <source>
        <dbReference type="EMBL" id="BBP00200.1"/>
    </source>
</evidence>
<organism evidence="4 5">
    <name type="scientific">Sulfuriferula nivalis</name>
    <dbReference type="NCBI Taxonomy" id="2675298"/>
    <lineage>
        <taxon>Bacteria</taxon>
        <taxon>Pseudomonadati</taxon>
        <taxon>Pseudomonadota</taxon>
        <taxon>Betaproteobacteria</taxon>
        <taxon>Nitrosomonadales</taxon>
        <taxon>Sulfuricellaceae</taxon>
        <taxon>Sulfuriferula</taxon>
    </lineage>
</organism>
<dbReference type="PROSITE" id="PS51257">
    <property type="entry name" value="PROKAR_LIPOPROTEIN"/>
    <property type="match status" value="1"/>
</dbReference>
<keyword evidence="2 4" id="KW-0449">Lipoprotein</keyword>
<keyword evidence="2" id="KW-0564">Palmitate</keyword>
<protein>
    <submittedName>
        <fullName evidence="4">Outer membrane efflux lipoprotein</fullName>
    </submittedName>
</protein>
<dbReference type="Gene3D" id="2.20.200.10">
    <property type="entry name" value="Outer membrane efflux proteins (OEP)"/>
    <property type="match status" value="1"/>
</dbReference>
<dbReference type="PANTHER" id="PTHR30203:SF33">
    <property type="entry name" value="BLR4455 PROTEIN"/>
    <property type="match status" value="1"/>
</dbReference>
<accession>A0A809SGT4</accession>
<dbReference type="InterPro" id="IPR003423">
    <property type="entry name" value="OMP_efflux"/>
</dbReference>
<dbReference type="GO" id="GO:0015562">
    <property type="term" value="F:efflux transmembrane transporter activity"/>
    <property type="evidence" value="ECO:0007669"/>
    <property type="project" value="InterPro"/>
</dbReference>
<keyword evidence="2" id="KW-0812">Transmembrane</keyword>
<dbReference type="InterPro" id="IPR010131">
    <property type="entry name" value="MdtP/NodT-like"/>
</dbReference>
<dbReference type="NCBIfam" id="TIGR01845">
    <property type="entry name" value="outer_NodT"/>
    <property type="match status" value="1"/>
</dbReference>
<dbReference type="SUPFAM" id="SSF56954">
    <property type="entry name" value="Outer membrane efflux proteins (OEP)"/>
    <property type="match status" value="1"/>
</dbReference>
<keyword evidence="3" id="KW-0175">Coiled coil</keyword>
<dbReference type="AlphaFoldDB" id="A0A809SGT4"/>
<dbReference type="RefSeq" id="WP_162084156.1">
    <property type="nucleotide sequence ID" value="NZ_AP021881.1"/>
</dbReference>
<keyword evidence="2" id="KW-1134">Transmembrane beta strand</keyword>
<dbReference type="Gene3D" id="1.20.1600.10">
    <property type="entry name" value="Outer membrane efflux proteins (OEP)"/>
    <property type="match status" value="1"/>
</dbReference>
<comment type="subcellular location">
    <subcellularLocation>
        <location evidence="2">Cell membrane</location>
        <topology evidence="2">Lipid-anchor</topology>
    </subcellularLocation>
</comment>
<reference evidence="5" key="1">
    <citation type="submission" date="2019-11" db="EMBL/GenBank/DDBJ databases">
        <title>Isolation and characterization of a novel species in the genus Sulfuriferula.</title>
        <authorList>
            <person name="Mochizuki J."/>
            <person name="Kojima H."/>
            <person name="Fukui M."/>
        </authorList>
    </citation>
    <scope>NUCLEOTIDE SEQUENCE [LARGE SCALE GENOMIC DNA]</scope>
    <source>
        <strain evidence="5">SGTM</strain>
    </source>
</reference>
<gene>
    <name evidence="4" type="ORF">SFSGTM_09080</name>
</gene>
<comment type="similarity">
    <text evidence="1 2">Belongs to the outer membrane factor (OMF) (TC 1.B.17) family.</text>
</comment>
<feature type="coiled-coil region" evidence="3">
    <location>
        <begin position="64"/>
        <end position="98"/>
    </location>
</feature>
<dbReference type="Pfam" id="PF02321">
    <property type="entry name" value="OEP"/>
    <property type="match status" value="2"/>
</dbReference>
<evidence type="ECO:0000256" key="3">
    <source>
        <dbReference type="SAM" id="Coils"/>
    </source>
</evidence>
<dbReference type="PANTHER" id="PTHR30203">
    <property type="entry name" value="OUTER MEMBRANE CATION EFFLUX PROTEIN"/>
    <property type="match status" value="1"/>
</dbReference>
<evidence type="ECO:0000256" key="1">
    <source>
        <dbReference type="ARBA" id="ARBA00007613"/>
    </source>
</evidence>
<keyword evidence="5" id="KW-1185">Reference proteome</keyword>